<dbReference type="Proteomes" id="UP000325315">
    <property type="component" value="Unassembled WGS sequence"/>
</dbReference>
<keyword evidence="2" id="KW-1185">Reference proteome</keyword>
<sequence length="303" mass="34345">MRLQYPNLFTGRAPKCSLFFGLRSDSSLGSTVYGGRRPATLLFECESKGQRRGIRRRSAIRANYGATGRLGARKGLLRLAMRGPGNNGLLQLPLFAHYRGGQTSSFDLIHCNFRKTRFAIFDLLHCNFRKTRSAIFNLLHCNFRKEDKTNLAPLQLQGGQTSIFDQLHCNLRKARSIIIGPLPCKLRETRLMSSICFMQLQEDKICYLQSAPLQLQGDMTDVFDLLHCNFRKTRSARAKANIFDLLPAALGSSLYCKLRKLKLTSSILFLQFQEGKICCLQSTPLQLQGDKAESDHLPYYIIL</sequence>
<dbReference type="OrthoDB" id="10593476at2759"/>
<comment type="caution">
    <text evidence="1">The sequence shown here is derived from an EMBL/GenBank/DDBJ whole genome shotgun (WGS) entry which is preliminary data.</text>
</comment>
<organism evidence="1 2">
    <name type="scientific">Gossypium australe</name>
    <dbReference type="NCBI Taxonomy" id="47621"/>
    <lineage>
        <taxon>Eukaryota</taxon>
        <taxon>Viridiplantae</taxon>
        <taxon>Streptophyta</taxon>
        <taxon>Embryophyta</taxon>
        <taxon>Tracheophyta</taxon>
        <taxon>Spermatophyta</taxon>
        <taxon>Magnoliopsida</taxon>
        <taxon>eudicotyledons</taxon>
        <taxon>Gunneridae</taxon>
        <taxon>Pentapetalae</taxon>
        <taxon>rosids</taxon>
        <taxon>malvids</taxon>
        <taxon>Malvales</taxon>
        <taxon>Malvaceae</taxon>
        <taxon>Malvoideae</taxon>
        <taxon>Gossypium</taxon>
    </lineage>
</organism>
<gene>
    <name evidence="1" type="ORF">EPI10_007260</name>
</gene>
<protein>
    <submittedName>
        <fullName evidence="1">Dynein heavy chain</fullName>
    </submittedName>
</protein>
<dbReference type="AlphaFoldDB" id="A0A5B6WWH1"/>
<dbReference type="EMBL" id="SMMG02000002">
    <property type="protein sequence ID" value="KAA3485252.1"/>
    <property type="molecule type" value="Genomic_DNA"/>
</dbReference>
<evidence type="ECO:0000313" key="2">
    <source>
        <dbReference type="Proteomes" id="UP000325315"/>
    </source>
</evidence>
<evidence type="ECO:0000313" key="1">
    <source>
        <dbReference type="EMBL" id="KAA3485252.1"/>
    </source>
</evidence>
<name>A0A5B6WWH1_9ROSI</name>
<accession>A0A5B6WWH1</accession>
<proteinExistence type="predicted"/>
<reference evidence="2" key="1">
    <citation type="journal article" date="2019" name="Plant Biotechnol. J.">
        <title>Genome sequencing of the Australian wild diploid species Gossypium australe highlights disease resistance and delayed gland morphogenesis.</title>
        <authorList>
            <person name="Cai Y."/>
            <person name="Cai X."/>
            <person name="Wang Q."/>
            <person name="Wang P."/>
            <person name="Zhang Y."/>
            <person name="Cai C."/>
            <person name="Xu Y."/>
            <person name="Wang K."/>
            <person name="Zhou Z."/>
            <person name="Wang C."/>
            <person name="Geng S."/>
            <person name="Li B."/>
            <person name="Dong Q."/>
            <person name="Hou Y."/>
            <person name="Wang H."/>
            <person name="Ai P."/>
            <person name="Liu Z."/>
            <person name="Yi F."/>
            <person name="Sun M."/>
            <person name="An G."/>
            <person name="Cheng J."/>
            <person name="Zhang Y."/>
            <person name="Shi Q."/>
            <person name="Xie Y."/>
            <person name="Shi X."/>
            <person name="Chang Y."/>
            <person name="Huang F."/>
            <person name="Chen Y."/>
            <person name="Hong S."/>
            <person name="Mi L."/>
            <person name="Sun Q."/>
            <person name="Zhang L."/>
            <person name="Zhou B."/>
            <person name="Peng R."/>
            <person name="Zhang X."/>
            <person name="Liu F."/>
        </authorList>
    </citation>
    <scope>NUCLEOTIDE SEQUENCE [LARGE SCALE GENOMIC DNA]</scope>
    <source>
        <strain evidence="2">cv. PA1801</strain>
    </source>
</reference>